<organism evidence="2 3">
    <name type="scientific">Desulfurococcus amylolyticus (strain DSM 18924 / JCM 16383 / VKM B-2413 / 1221n)</name>
    <name type="common">Desulfurococcus kamchatkensis</name>
    <dbReference type="NCBI Taxonomy" id="490899"/>
    <lineage>
        <taxon>Archaea</taxon>
        <taxon>Thermoproteota</taxon>
        <taxon>Thermoprotei</taxon>
        <taxon>Desulfurococcales</taxon>
        <taxon>Desulfurococcaceae</taxon>
        <taxon>Desulfurococcus</taxon>
    </lineage>
</organism>
<evidence type="ECO:0000259" key="1">
    <source>
        <dbReference type="Pfam" id="PF01458"/>
    </source>
</evidence>
<dbReference type="Proteomes" id="UP000006903">
    <property type="component" value="Chromosome"/>
</dbReference>
<evidence type="ECO:0000313" key="2">
    <source>
        <dbReference type="EMBL" id="ACL10334.1"/>
    </source>
</evidence>
<dbReference type="Pfam" id="PF01458">
    <property type="entry name" value="SUFBD_core"/>
    <property type="match status" value="1"/>
</dbReference>
<feature type="domain" description="SUF system FeS cluster assembly SufBD core" evidence="1">
    <location>
        <begin position="129"/>
        <end position="317"/>
    </location>
</feature>
<dbReference type="EMBL" id="CP001140">
    <property type="protein sequence ID" value="ACL10334.1"/>
    <property type="molecule type" value="Genomic_DNA"/>
</dbReference>
<dbReference type="AlphaFoldDB" id="B8D363"/>
<reference evidence="2 3" key="1">
    <citation type="journal article" date="2009" name="J. Bacteriol.">
        <title>Complete genome sequence of the anaerobic, protein-degrading hyperthermophilic crenarchaeon Desulfurococcus kamchatkensis.</title>
        <authorList>
            <person name="Ravin N.V."/>
            <person name="Mardanov A.V."/>
            <person name="Beletsky A.V."/>
            <person name="Kublanov I.V."/>
            <person name="Kolganova T.V."/>
            <person name="Lebedinsky A.V."/>
            <person name="Chernyh N.A."/>
            <person name="Bonch-Osmolovskaya E.A."/>
            <person name="Skryabin K.G."/>
        </authorList>
    </citation>
    <scope>NUCLEOTIDE SEQUENCE [LARGE SCALE GENOMIC DNA]</scope>
    <source>
        <strain evidence="3">DSM 18924 / JCM 16383 / VKM B-2413 / 1221n</strain>
    </source>
</reference>
<evidence type="ECO:0000313" key="3">
    <source>
        <dbReference type="Proteomes" id="UP000006903"/>
    </source>
</evidence>
<accession>B8D363</accession>
<dbReference type="InterPro" id="IPR037284">
    <property type="entry name" value="SUF_FeS_clus_asmbl_SufBD_sf"/>
</dbReference>
<dbReference type="InterPro" id="IPR000825">
    <property type="entry name" value="SUF_FeS_clus_asmbl_SufBD_core"/>
</dbReference>
<dbReference type="GeneID" id="7170347"/>
<dbReference type="GO" id="GO:0016226">
    <property type="term" value="P:iron-sulfur cluster assembly"/>
    <property type="evidence" value="ECO:0007669"/>
    <property type="project" value="InterPro"/>
</dbReference>
<dbReference type="SUPFAM" id="SSF101960">
    <property type="entry name" value="Stabilizer of iron transporter SufD"/>
    <property type="match status" value="1"/>
</dbReference>
<gene>
    <name evidence="2" type="ordered locus">DKAM_0005</name>
</gene>
<protein>
    <submittedName>
        <fullName evidence="2">ABC transporter, membrane component</fullName>
    </submittedName>
</protein>
<sequence>MAKTVVRGAGDSPTIKKYIDKSPLEELVRRALNREAPVANILIKALSPNAFIDSLSPSGSIGFKSIPVITVSQGFYRVRSTGGVFDVGVEDSGDGVIVVGYIELILEGSGLTILRIPENPVHRIMGIKVTVVKGVDHEVLLIHKSGKRAVDLSEIIVEQGDASRLALVALFNTGSILQARVESIQGAGSSIEKTILVNSTQGSRVEVEDYSYIDNPSVSVESYIRSRLEGGSIAVLRGRGMASRRASGSRIVYGIESLINDAESTAFMHPFLDIHSNNIVEARHYARNYLLTMDKLFYIETRGLKPDEAAMLLVHGFLTRGLSRAAREIILSNISSS</sequence>
<proteinExistence type="predicted"/>
<name>B8D363_DESA1</name>
<dbReference type="eggNOG" id="arCOG01715">
    <property type="taxonomic scope" value="Archaea"/>
</dbReference>
<dbReference type="STRING" id="490899.DKAM_0005"/>
<dbReference type="RefSeq" id="WP_012607676.1">
    <property type="nucleotide sequence ID" value="NC_011766.1"/>
</dbReference>
<dbReference type="KEGG" id="dka:DKAM_0005"/>
<dbReference type="HOGENOM" id="CLU_812865_0_0_2"/>